<protein>
    <submittedName>
        <fullName evidence="1">Uncharacterized protein</fullName>
    </submittedName>
</protein>
<comment type="caution">
    <text evidence="1">The sequence shown here is derived from an EMBL/GenBank/DDBJ whole genome shotgun (WGS) entry which is preliminary data.</text>
</comment>
<reference evidence="1" key="1">
    <citation type="journal article" date="2015" name="Nature">
        <title>Complex archaea that bridge the gap between prokaryotes and eukaryotes.</title>
        <authorList>
            <person name="Spang A."/>
            <person name="Saw J.H."/>
            <person name="Jorgensen S.L."/>
            <person name="Zaremba-Niedzwiedzka K."/>
            <person name="Martijn J."/>
            <person name="Lind A.E."/>
            <person name="van Eijk R."/>
            <person name="Schleper C."/>
            <person name="Guy L."/>
            <person name="Ettema T.J."/>
        </authorList>
    </citation>
    <scope>NUCLEOTIDE SEQUENCE</scope>
</reference>
<sequence>MDEEGKELQKLLQDEVDKGNAILFNEENMRKLFKDKSVEQLECMIKDLMEAYSINDDLMRIEMIVIIQKIIKEKKVC</sequence>
<name>A0A0F9PLI8_9ZZZZ</name>
<accession>A0A0F9PLI8</accession>
<evidence type="ECO:0000313" key="1">
    <source>
        <dbReference type="EMBL" id="KKN01876.1"/>
    </source>
</evidence>
<organism evidence="1">
    <name type="scientific">marine sediment metagenome</name>
    <dbReference type="NCBI Taxonomy" id="412755"/>
    <lineage>
        <taxon>unclassified sequences</taxon>
        <taxon>metagenomes</taxon>
        <taxon>ecological metagenomes</taxon>
    </lineage>
</organism>
<dbReference type="EMBL" id="LAZR01005212">
    <property type="protein sequence ID" value="KKN01876.1"/>
    <property type="molecule type" value="Genomic_DNA"/>
</dbReference>
<proteinExistence type="predicted"/>
<gene>
    <name evidence="1" type="ORF">LCGC14_1123280</name>
</gene>
<dbReference type="AlphaFoldDB" id="A0A0F9PLI8"/>